<dbReference type="PANTHER" id="PTHR36153">
    <property type="entry name" value="INNER MEMBRANE PROTEIN-RELATED"/>
    <property type="match status" value="1"/>
</dbReference>
<organism evidence="2 3">
    <name type="scientific">Psychrosphaera algicola</name>
    <dbReference type="NCBI Taxonomy" id="3023714"/>
    <lineage>
        <taxon>Bacteria</taxon>
        <taxon>Pseudomonadati</taxon>
        <taxon>Pseudomonadota</taxon>
        <taxon>Gammaproteobacteria</taxon>
        <taxon>Alteromonadales</taxon>
        <taxon>Pseudoalteromonadaceae</taxon>
        <taxon>Psychrosphaera</taxon>
    </lineage>
</organism>
<feature type="domain" description="Type VI secretion system component TssM1 N-terminal" evidence="1">
    <location>
        <begin position="84"/>
        <end position="159"/>
    </location>
</feature>
<name>A0ABT5FFR3_9GAMM</name>
<dbReference type="InterPro" id="IPR053156">
    <property type="entry name" value="T6SS_TssM-like"/>
</dbReference>
<reference evidence="2 3" key="1">
    <citation type="submission" date="2023-01" db="EMBL/GenBank/DDBJ databases">
        <title>Psychrosphaera sp. nov., isolated from marine algae.</title>
        <authorList>
            <person name="Bayburt H."/>
            <person name="Choi B.J."/>
            <person name="Kim J.M."/>
            <person name="Choi D.G."/>
            <person name="Jeon C.O."/>
        </authorList>
    </citation>
    <scope>NUCLEOTIDE SEQUENCE [LARGE SCALE GENOMIC DNA]</scope>
    <source>
        <strain evidence="2 3">G1-22</strain>
    </source>
</reference>
<sequence>MTKLLRQSYLKVHGDPMYVLPWYLVIGQNGSGKSFLLNEANLSSPTIDLQGLDKTEQDINWKLFNQGIALDVPSSYINSTDDNKNNPKWHLLLELLRKQRPKEPINGVVVTLTMEDLLGEKSQQLIEKAIESRRAIEQLMQQLSVVVPVYVVITHTDKMLRF</sequence>
<gene>
    <name evidence="2" type="ORF">PN838_17170</name>
</gene>
<dbReference type="EMBL" id="JAQOMS010000002">
    <property type="protein sequence ID" value="MDC2890171.1"/>
    <property type="molecule type" value="Genomic_DNA"/>
</dbReference>
<evidence type="ECO:0000259" key="1">
    <source>
        <dbReference type="Pfam" id="PF14331"/>
    </source>
</evidence>
<dbReference type="Pfam" id="PF14331">
    <property type="entry name" value="IcmF-related_N"/>
    <property type="match status" value="1"/>
</dbReference>
<dbReference type="Proteomes" id="UP001528411">
    <property type="component" value="Unassembled WGS sequence"/>
</dbReference>
<accession>A0ABT5FFR3</accession>
<dbReference type="InterPro" id="IPR025743">
    <property type="entry name" value="TssM1_N"/>
</dbReference>
<keyword evidence="3" id="KW-1185">Reference proteome</keyword>
<comment type="caution">
    <text evidence="2">The sequence shown here is derived from an EMBL/GenBank/DDBJ whole genome shotgun (WGS) entry which is preliminary data.</text>
</comment>
<evidence type="ECO:0000313" key="2">
    <source>
        <dbReference type="EMBL" id="MDC2890171.1"/>
    </source>
</evidence>
<dbReference type="InterPro" id="IPR027417">
    <property type="entry name" value="P-loop_NTPase"/>
</dbReference>
<dbReference type="SUPFAM" id="SSF52540">
    <property type="entry name" value="P-loop containing nucleoside triphosphate hydrolases"/>
    <property type="match status" value="1"/>
</dbReference>
<dbReference type="RefSeq" id="WP_272181431.1">
    <property type="nucleotide sequence ID" value="NZ_JAQOMS010000002.1"/>
</dbReference>
<dbReference type="PANTHER" id="PTHR36153:SF1">
    <property type="entry name" value="TYPE VI SECRETION SYSTEM COMPONENT TSSM1"/>
    <property type="match status" value="1"/>
</dbReference>
<proteinExistence type="predicted"/>
<evidence type="ECO:0000313" key="3">
    <source>
        <dbReference type="Proteomes" id="UP001528411"/>
    </source>
</evidence>
<protein>
    <submittedName>
        <fullName evidence="2">Type VI secretion protein IcmF/TssM N-terminal domain-containing protein</fullName>
    </submittedName>
</protein>